<dbReference type="EMBL" id="CP006959">
    <property type="protein sequence ID" value="AJK51112.1"/>
    <property type="molecule type" value="Genomic_DNA"/>
</dbReference>
<feature type="transmembrane region" description="Helical" evidence="6">
    <location>
        <begin position="186"/>
        <end position="207"/>
    </location>
</feature>
<feature type="transmembrane region" description="Helical" evidence="6">
    <location>
        <begin position="243"/>
        <end position="261"/>
    </location>
</feature>
<dbReference type="Proteomes" id="UP000031910">
    <property type="component" value="Chromosome"/>
</dbReference>
<dbReference type="PANTHER" id="PTHR43652">
    <property type="entry name" value="BASIC AMINO ACID ANTIPORTER YFCC-RELATED"/>
    <property type="match status" value="1"/>
</dbReference>
<dbReference type="KEGG" id="mcai:MCCG_0111"/>
<name>A0A9N7G867_MYCCC</name>
<feature type="transmembrane region" description="Helical" evidence="6">
    <location>
        <begin position="376"/>
        <end position="409"/>
    </location>
</feature>
<feature type="transmembrane region" description="Helical" evidence="6">
    <location>
        <begin position="100"/>
        <end position="118"/>
    </location>
</feature>
<feature type="transmembrane region" description="Helical" evidence="6">
    <location>
        <begin position="330"/>
        <end position="350"/>
    </location>
</feature>
<feature type="transmembrane region" description="Helical" evidence="6">
    <location>
        <begin position="146"/>
        <end position="166"/>
    </location>
</feature>
<organism evidence="7 8">
    <name type="scientific">Mycoplasma capricolum subsp. capripneumoniae 87001</name>
    <dbReference type="NCBI Taxonomy" id="1124992"/>
    <lineage>
        <taxon>Bacteria</taxon>
        <taxon>Bacillati</taxon>
        <taxon>Mycoplasmatota</taxon>
        <taxon>Mollicutes</taxon>
        <taxon>Mycoplasmataceae</taxon>
        <taxon>Mycoplasma</taxon>
    </lineage>
</organism>
<feature type="transmembrane region" description="Helical" evidence="6">
    <location>
        <begin position="299"/>
        <end position="318"/>
    </location>
</feature>
<dbReference type="PANTHER" id="PTHR43652:SF6">
    <property type="entry name" value="ARGININE REPRESSOR"/>
    <property type="match status" value="1"/>
</dbReference>
<keyword evidence="8" id="KW-1185">Reference proteome</keyword>
<feature type="transmembrane region" description="Helical" evidence="6">
    <location>
        <begin position="7"/>
        <end position="25"/>
    </location>
</feature>
<feature type="transmembrane region" description="Helical" evidence="6">
    <location>
        <begin position="459"/>
        <end position="489"/>
    </location>
</feature>
<evidence type="ECO:0000256" key="3">
    <source>
        <dbReference type="ARBA" id="ARBA00022692"/>
    </source>
</evidence>
<protein>
    <submittedName>
        <fullName evidence="7">Transporter</fullName>
    </submittedName>
</protein>
<keyword evidence="3 6" id="KW-0812">Transmembrane</keyword>
<dbReference type="Pfam" id="PF03606">
    <property type="entry name" value="DcuC"/>
    <property type="match status" value="1"/>
</dbReference>
<proteinExistence type="predicted"/>
<evidence type="ECO:0000256" key="1">
    <source>
        <dbReference type="ARBA" id="ARBA00004651"/>
    </source>
</evidence>
<keyword evidence="2" id="KW-1003">Cell membrane</keyword>
<dbReference type="GO" id="GO:0005886">
    <property type="term" value="C:plasma membrane"/>
    <property type="evidence" value="ECO:0007669"/>
    <property type="project" value="UniProtKB-SubCell"/>
</dbReference>
<sequence length="520" mass="56024">MLSAFSILFITIAILVLISWIFKWAGVTVQISTDKGVETKTILAVGIFDLFKAPMQGFIDRAEIIVFILSLGAFINVVVASQALEGFSQLIVSKMKGKEIWAIVSLMIFFGICGTAEGMAEESLGFYMICIPLMIAAGFDKFTGLLIVLVGAGTGVLALTVNPFLISIAVDSLNKAGKITNTGDGLVWRLVSFIVLMSISITMVVLYKNNPAKSIVFKTLEEDKEFFLSNSTEKIEMNLRRKLTISIFGAAFLIMIFYLVGWDSILGNKNSEILANFVKVHIPYLTGTDDGFGHGGLESVAAIFLISSILLAIVNSLGEEKFIKEFMAGACDLLGVCLVLAVAAGITWILKVTRMQELFVAGLQSSIGAIKSPILILLVMFLLFILLSFLIPSSSGFAGAVFPLLIGVVLKQQDVLASGSITAFSFASGLVNLITPTSGVVMGVIAITRIDYGKFVKGISPFVAVLSVSSLTLLLIGGAIGGTIAYIIITHSNDIQIKMINNDFNIGNKTKLKFWILYFF</sequence>
<accession>A0A9N7G867</accession>
<evidence type="ECO:0000256" key="5">
    <source>
        <dbReference type="ARBA" id="ARBA00023136"/>
    </source>
</evidence>
<dbReference type="RefSeq" id="WP_230589510.1">
    <property type="nucleotide sequence ID" value="NZ_CP006959.1"/>
</dbReference>
<gene>
    <name evidence="7" type="ORF">MCCG_0111</name>
</gene>
<keyword evidence="5 6" id="KW-0472">Membrane</keyword>
<evidence type="ECO:0000256" key="4">
    <source>
        <dbReference type="ARBA" id="ARBA00022989"/>
    </source>
</evidence>
<dbReference type="AlphaFoldDB" id="A0A9N7G867"/>
<reference evidence="7 8" key="1">
    <citation type="submission" date="2013-12" db="EMBL/GenBank/DDBJ databases">
        <authorList>
            <person name="Wang R."/>
            <person name="Li Y."/>
            <person name="Zheng H."/>
            <person name="Xin J."/>
        </authorList>
    </citation>
    <scope>NUCLEOTIDE SEQUENCE [LARGE SCALE GENOMIC DNA]</scope>
    <source>
        <strain evidence="7 8">87001</strain>
    </source>
</reference>
<dbReference type="InterPro" id="IPR051679">
    <property type="entry name" value="DASS-Related_Transporters"/>
</dbReference>
<feature type="transmembrane region" description="Helical" evidence="6">
    <location>
        <begin position="421"/>
        <end position="447"/>
    </location>
</feature>
<evidence type="ECO:0000313" key="7">
    <source>
        <dbReference type="EMBL" id="AJK51112.1"/>
    </source>
</evidence>
<evidence type="ECO:0000313" key="8">
    <source>
        <dbReference type="Proteomes" id="UP000031910"/>
    </source>
</evidence>
<comment type="subcellular location">
    <subcellularLocation>
        <location evidence="1">Cell membrane</location>
        <topology evidence="1">Multi-pass membrane protein</topology>
    </subcellularLocation>
</comment>
<dbReference type="InterPro" id="IPR018385">
    <property type="entry name" value="C4_dicarb_anaerob_car-like"/>
</dbReference>
<feature type="transmembrane region" description="Helical" evidence="6">
    <location>
        <begin position="64"/>
        <end position="88"/>
    </location>
</feature>
<keyword evidence="4 6" id="KW-1133">Transmembrane helix</keyword>
<evidence type="ECO:0000256" key="6">
    <source>
        <dbReference type="SAM" id="Phobius"/>
    </source>
</evidence>
<evidence type="ECO:0000256" key="2">
    <source>
        <dbReference type="ARBA" id="ARBA00022475"/>
    </source>
</evidence>
<feature type="transmembrane region" description="Helical" evidence="6">
    <location>
        <begin position="124"/>
        <end position="139"/>
    </location>
</feature>